<sequence length="359" mass="36327">MDDISRNALARARGALDVVAAGPGQSAGRSVGRLIRSLAMSDDMDAAAAFIEAQNWVEKDAIGRVMKAAVPGLHLGSLPADTITADFMAALRPYAVLSRLDKARRVPTKTRVIAFGAGAAAFRVGERKPIPISRASLVGIQIDSKPKVAGVSLATRELLAVPGIETDIALGLDLAAATGAAEDAVFLDPTVTGSILNGAPTAVSVGVNTTGVDADLQKAIELLLAAGGDLRDAAWVLSPAAAAKVAGLRGTGGAASFPGIGPNGGELLGLPALTSATAAGKLILIDQSGIIVDRDAGAEITRAESATLQLSDAPTEPPTAPEQLVSLFQTDAVAIKAVLHRGWAVRAGSVATYITGGTW</sequence>
<reference evidence="3 4" key="1">
    <citation type="submission" date="2020-05" db="EMBL/GenBank/DDBJ databases">
        <title>Complete genome sequence of Alicycliphilus denitrificans DP3.</title>
        <authorList>
            <person name="Chen X."/>
        </authorList>
    </citation>
    <scope>NUCLEOTIDE SEQUENCE [LARGE SCALE GENOMIC DNA]</scope>
    <source>
        <strain evidence="3 4">DP3</strain>
    </source>
</reference>
<dbReference type="Proteomes" id="UP000500755">
    <property type="component" value="Chromosome"/>
</dbReference>
<comment type="subcellular location">
    <subcellularLocation>
        <location evidence="1">Virion</location>
    </subcellularLocation>
</comment>
<dbReference type="NCBIfam" id="TIGR01554">
    <property type="entry name" value="major_cap_HK97"/>
    <property type="match status" value="1"/>
</dbReference>
<evidence type="ECO:0000313" key="4">
    <source>
        <dbReference type="Proteomes" id="UP000500755"/>
    </source>
</evidence>
<proteinExistence type="predicted"/>
<protein>
    <submittedName>
        <fullName evidence="3">Phage major capsid protein</fullName>
    </submittedName>
</protein>
<evidence type="ECO:0000313" key="3">
    <source>
        <dbReference type="EMBL" id="QKD43065.1"/>
    </source>
</evidence>
<dbReference type="EMBL" id="CP051298">
    <property type="protein sequence ID" value="QKD43065.1"/>
    <property type="molecule type" value="Genomic_DNA"/>
</dbReference>
<evidence type="ECO:0000256" key="1">
    <source>
        <dbReference type="ARBA" id="ARBA00004328"/>
    </source>
</evidence>
<organism evidence="3 4">
    <name type="scientific">Alicycliphilus denitrificans</name>
    <dbReference type="NCBI Taxonomy" id="179636"/>
    <lineage>
        <taxon>Bacteria</taxon>
        <taxon>Pseudomonadati</taxon>
        <taxon>Pseudomonadota</taxon>
        <taxon>Betaproteobacteria</taxon>
        <taxon>Burkholderiales</taxon>
        <taxon>Comamonadaceae</taxon>
        <taxon>Alicycliphilus</taxon>
    </lineage>
</organism>
<feature type="domain" description="Phage capsid-like C-terminal" evidence="2">
    <location>
        <begin position="81"/>
        <end position="338"/>
    </location>
</feature>
<evidence type="ECO:0000259" key="2">
    <source>
        <dbReference type="Pfam" id="PF05065"/>
    </source>
</evidence>
<accession>A0A858ZQD6</accession>
<dbReference type="OMA" id="FRAITYC"/>
<dbReference type="RefSeq" id="WP_013721264.1">
    <property type="nucleotide sequence ID" value="NZ_CP051298.1"/>
</dbReference>
<gene>
    <name evidence="3" type="ORF">HF896_05330</name>
</gene>
<dbReference type="InterPro" id="IPR054612">
    <property type="entry name" value="Phage_capsid-like_C"/>
</dbReference>
<dbReference type="Pfam" id="PF05065">
    <property type="entry name" value="Phage_capsid"/>
    <property type="match status" value="1"/>
</dbReference>
<dbReference type="SUPFAM" id="SSF56563">
    <property type="entry name" value="Major capsid protein gp5"/>
    <property type="match status" value="1"/>
</dbReference>
<name>A0A858ZQD6_9BURK</name>
<dbReference type="AlphaFoldDB" id="A0A858ZQD6"/>
<dbReference type="InterPro" id="IPR024455">
    <property type="entry name" value="Phage_capsid"/>
</dbReference>